<dbReference type="InterPro" id="IPR045864">
    <property type="entry name" value="aa-tRNA-synth_II/BPL/LPL"/>
</dbReference>
<proteinExistence type="inferred from homology"/>
<dbReference type="AlphaFoldDB" id="A0A0F7WU52"/>
<keyword evidence="3 10" id="KW-0436">Ligase</keyword>
<sequence>MESFVSEHPLTLQSMIATILRFWSEQGCVIHQGYDLEVGAGTFNPATFLRALGPEPYKAAYVEPSRRPQDGRYGMHPNRLQNYHQLQVILKPVPENFLSLYTESLRAIGLDLRDHDIRFIHDDWENPTIGAWGLGWEVWLNGMEITQLTYFQAIGSKPLDTISGEITYGIERIAMYLQKKTSIYDVLWNDTLTYGQITQASEKAWSEYNFDYANTEMWFKHFEDFAEEALRTLKNGLSVPAYDFVIKASHAFNILDARGTISVTERTRYIARIRQLARLVADSYVEWRASLNYPLLSLSSTSEPKETSESVVPMISSTEDLLLEIGSEELPATFVPIGIQQLESLARQVLTDHNIVYEGLEVLGSPRRLALLVKNVAPEVVQKAFEKKGPMLTSLFSPDGDVSPQGQQFFASQGVDISHYQDLSRHASLAIRTVNGSEYLFLLHPEVRLRTADILMQELPLLIQRMKFPKKMVWDNSGVEYARPIRWLVALYGEHILPITLGTIIASRNSFGHRQLDPRKISISSPQDYVETLRQACVVVSQKERRMIIEQGLRAHSSDTISAIPLPRLIEEATFLSEHPFVSCGQFSEQFCALPKELLIAEMVNHQKYFPTHETSSGAISNFFIVVCDNSPNDTIIEGNEKALTPRLTDGEFLFKQDLQTPLTTFIEKLKSVTYFEALGSLYDKVERLKAHQRVFSTFSSLAASEDLDVAIQYCKADLVSAVVNEFPELQGIMGEYYLKHANLPTASAVAVGEHLRHITMGQKLSTIGTLLSLLDRLDNLLACFILGLKPTSSHDPYALRRQSLEVLTLVSASRLPIDLASLLDRLADHFPSTIEEKVWDKSKTIHEILEFIWGRLKTFMGSLEFRKDEIAAVLIDSATKNPIEILDTAEALQLLKEEHTEKLAVITTTHNRLKKILSSLKLSMTSSPIEVLGDRESNFKQVLDAFPEFPKETSAHAFLEYFLSLADLSNDIQDFLNTVHIASDDGAIRNLRISLLLTAMDKFSLCHWESVAV</sequence>
<dbReference type="NCBIfam" id="TIGR00388">
    <property type="entry name" value="glyQ"/>
    <property type="match status" value="1"/>
</dbReference>
<accession>A0A0F7WU52</accession>
<dbReference type="Pfam" id="PF02091">
    <property type="entry name" value="tRNA-synt_2e"/>
    <property type="match status" value="1"/>
</dbReference>
<organism evidence="11">
    <name type="scientific">Chlamydia pneumoniae</name>
    <name type="common">Chlamydophila pneumoniae</name>
    <dbReference type="NCBI Taxonomy" id="83558"/>
    <lineage>
        <taxon>Bacteria</taxon>
        <taxon>Pseudomonadati</taxon>
        <taxon>Chlamydiota</taxon>
        <taxon>Chlamydiia</taxon>
        <taxon>Chlamydiales</taxon>
        <taxon>Chlamydiaceae</taxon>
        <taxon>Chlamydia/Chlamydophila group</taxon>
        <taxon>Chlamydia</taxon>
    </lineage>
</organism>
<name>A0A0F7WU52_CHLPN</name>
<dbReference type="CDD" id="cd00733">
    <property type="entry name" value="GlyRS_alpha_core"/>
    <property type="match status" value="1"/>
</dbReference>
<evidence type="ECO:0000256" key="8">
    <source>
        <dbReference type="ARBA" id="ARBA00047937"/>
    </source>
</evidence>
<keyword evidence="6 10" id="KW-0648">Protein biosynthesis</keyword>
<evidence type="ECO:0000256" key="1">
    <source>
        <dbReference type="ARBA" id="ARBA00004496"/>
    </source>
</evidence>
<dbReference type="HAMAP" id="MF_00255">
    <property type="entry name" value="Gly_tRNA_synth_beta"/>
    <property type="match status" value="1"/>
</dbReference>
<dbReference type="NCBIfam" id="NF006827">
    <property type="entry name" value="PRK09348.1"/>
    <property type="match status" value="1"/>
</dbReference>
<evidence type="ECO:0000256" key="5">
    <source>
        <dbReference type="ARBA" id="ARBA00022840"/>
    </source>
</evidence>
<comment type="subcellular location">
    <subcellularLocation>
        <location evidence="1 10">Cytoplasm</location>
    </subcellularLocation>
</comment>
<dbReference type="GO" id="GO:0006426">
    <property type="term" value="P:glycyl-tRNA aminoacylation"/>
    <property type="evidence" value="ECO:0007669"/>
    <property type="project" value="UniProtKB-UniRule"/>
</dbReference>
<dbReference type="PRINTS" id="PR01044">
    <property type="entry name" value="TRNASYNTHGA"/>
</dbReference>
<dbReference type="Pfam" id="PF02092">
    <property type="entry name" value="tRNA_synt_2f"/>
    <property type="match status" value="1"/>
</dbReference>
<dbReference type="GO" id="GO:0005524">
    <property type="term" value="F:ATP binding"/>
    <property type="evidence" value="ECO:0007669"/>
    <property type="project" value="UniProtKB-UniRule"/>
</dbReference>
<dbReference type="EC" id="6.1.1.14" evidence="10"/>
<gene>
    <name evidence="11" type="primary">glyQS</name>
    <name evidence="9" type="synonym">glyQ</name>
    <name evidence="10" type="synonym">glyS</name>
    <name evidence="11" type="ORF">BN1224_DC9_CF_00060</name>
</gene>
<keyword evidence="7 10" id="KW-0030">Aminoacyl-tRNA synthetase</keyword>
<keyword evidence="4 10" id="KW-0547">Nucleotide-binding</keyword>
<evidence type="ECO:0000256" key="9">
    <source>
        <dbReference type="HAMAP-Rule" id="MF_00254"/>
    </source>
</evidence>
<dbReference type="NCBIfam" id="TIGR00211">
    <property type="entry name" value="glyS"/>
    <property type="match status" value="1"/>
</dbReference>
<reference evidence="11" key="1">
    <citation type="submission" date="2015-05" db="EMBL/GenBank/DDBJ databases">
        <authorList>
            <person name="Rattei Thomas"/>
        </authorList>
    </citation>
    <scope>NUCLEOTIDE SEQUENCE</scope>
    <source>
        <strain evidence="11">DC9</strain>
    </source>
</reference>
<comment type="catalytic activity">
    <reaction evidence="8 10">
        <text>tRNA(Gly) + glycine + ATP = glycyl-tRNA(Gly) + AMP + diphosphate</text>
        <dbReference type="Rhea" id="RHEA:16013"/>
        <dbReference type="Rhea" id="RHEA-COMP:9664"/>
        <dbReference type="Rhea" id="RHEA-COMP:9683"/>
        <dbReference type="ChEBI" id="CHEBI:30616"/>
        <dbReference type="ChEBI" id="CHEBI:33019"/>
        <dbReference type="ChEBI" id="CHEBI:57305"/>
        <dbReference type="ChEBI" id="CHEBI:78442"/>
        <dbReference type="ChEBI" id="CHEBI:78522"/>
        <dbReference type="ChEBI" id="CHEBI:456215"/>
        <dbReference type="EC" id="6.1.1.14"/>
    </reaction>
</comment>
<dbReference type="PROSITE" id="PS50861">
    <property type="entry name" value="AA_TRNA_LIGASE_II_GLYAB"/>
    <property type="match status" value="2"/>
</dbReference>
<keyword evidence="5 10" id="KW-0067">ATP-binding</keyword>
<dbReference type="Gene3D" id="3.30.930.10">
    <property type="entry name" value="Bira Bifunctional Protein, Domain 2"/>
    <property type="match status" value="1"/>
</dbReference>
<evidence type="ECO:0000256" key="7">
    <source>
        <dbReference type="ARBA" id="ARBA00023146"/>
    </source>
</evidence>
<dbReference type="InterPro" id="IPR002310">
    <property type="entry name" value="Gly-tRNA_ligase_asu"/>
</dbReference>
<comment type="similarity">
    <text evidence="2 10">Belongs to the class-II aminoacyl-tRNA synthetase family.</text>
</comment>
<evidence type="ECO:0000256" key="3">
    <source>
        <dbReference type="ARBA" id="ARBA00022598"/>
    </source>
</evidence>
<dbReference type="PANTHER" id="PTHR30075">
    <property type="entry name" value="GLYCYL-TRNA SYNTHETASE"/>
    <property type="match status" value="1"/>
</dbReference>
<dbReference type="InterPro" id="IPR015944">
    <property type="entry name" value="Gly-tRNA-synth_bsu"/>
</dbReference>
<dbReference type="GO" id="GO:0005829">
    <property type="term" value="C:cytosol"/>
    <property type="evidence" value="ECO:0007669"/>
    <property type="project" value="TreeGrafter"/>
</dbReference>
<dbReference type="GO" id="GO:0004820">
    <property type="term" value="F:glycine-tRNA ligase activity"/>
    <property type="evidence" value="ECO:0007669"/>
    <property type="project" value="UniProtKB-UniRule"/>
</dbReference>
<dbReference type="HAMAP" id="MF_00254">
    <property type="entry name" value="Gly_tRNA_synth_alpha"/>
    <property type="match status" value="1"/>
</dbReference>
<evidence type="ECO:0000256" key="10">
    <source>
        <dbReference type="HAMAP-Rule" id="MF_00255"/>
    </source>
</evidence>
<dbReference type="Gene3D" id="1.20.58.180">
    <property type="entry name" value="Class II aaRS and biotin synthetases, domain 2"/>
    <property type="match status" value="1"/>
</dbReference>
<evidence type="ECO:0000256" key="6">
    <source>
        <dbReference type="ARBA" id="ARBA00022917"/>
    </source>
</evidence>
<dbReference type="NCBIfam" id="NF011499">
    <property type="entry name" value="PRK14908.1"/>
    <property type="match status" value="1"/>
</dbReference>
<dbReference type="InterPro" id="IPR006194">
    <property type="entry name" value="Gly-tRNA-synth_heterodimer"/>
</dbReference>
<dbReference type="PANTHER" id="PTHR30075:SF2">
    <property type="entry name" value="GLYCINE--TRNA LIGASE, CHLOROPLASTIC_MITOCHONDRIAL 2"/>
    <property type="match status" value="1"/>
</dbReference>
<keyword evidence="10" id="KW-0963">Cytoplasm</keyword>
<comment type="subunit">
    <text evidence="10">Tetramer of two alpha and two beta subunits.</text>
</comment>
<evidence type="ECO:0000313" key="11">
    <source>
        <dbReference type="EMBL" id="CRI43086.1"/>
    </source>
</evidence>
<dbReference type="EMBL" id="LN847061">
    <property type="protein sequence ID" value="CRI43086.1"/>
    <property type="molecule type" value="Genomic_DNA"/>
</dbReference>
<protein>
    <recommendedName>
        <fullName evidence="9 10">Multifunctional fusion protein</fullName>
    </recommendedName>
    <domain>
        <recommendedName>
            <fullName evidence="10">Glycine--tRNA ligase beta subunit</fullName>
            <ecNumber evidence="10">6.1.1.14</ecNumber>
        </recommendedName>
        <alternativeName>
            <fullName evidence="10">Glycyl-tRNA synthetase beta subunit</fullName>
            <shortName evidence="10">GlyRS</shortName>
        </alternativeName>
    </domain>
    <domain>
        <recommendedName>
            <fullName evidence="9">Glycine--tRNA ligase alpha subunit</fullName>
        </recommendedName>
        <alternativeName>
            <fullName evidence="9">Glycyl-tRNA synthetase alpha subunit</fullName>
        </alternativeName>
    </domain>
</protein>
<evidence type="ECO:0000256" key="4">
    <source>
        <dbReference type="ARBA" id="ARBA00022741"/>
    </source>
</evidence>
<evidence type="ECO:0000256" key="2">
    <source>
        <dbReference type="ARBA" id="ARBA00008226"/>
    </source>
</evidence>
<dbReference type="SUPFAM" id="SSF55681">
    <property type="entry name" value="Class II aaRS and biotin synthetases"/>
    <property type="match status" value="1"/>
</dbReference>
<dbReference type="FunFam" id="3.30.930.10:FF:000006">
    <property type="entry name" value="Glycine--tRNA ligase alpha subunit"/>
    <property type="match status" value="1"/>
</dbReference>